<dbReference type="PANTHER" id="PTHR37296">
    <property type="entry name" value="CONSERVED VIRULENCE FACTOR B"/>
    <property type="match status" value="1"/>
</dbReference>
<dbReference type="EMBL" id="JXWY01000175">
    <property type="protein sequence ID" value="KIX89764.1"/>
    <property type="molecule type" value="Genomic_DNA"/>
</dbReference>
<proteinExistence type="inferred from homology"/>
<dbReference type="EMBL" id="UHDT01000001">
    <property type="protein sequence ID" value="SUM57685.1"/>
    <property type="molecule type" value="Genomic_DNA"/>
</dbReference>
<dbReference type="InterPro" id="IPR014464">
    <property type="entry name" value="CvfB_fam"/>
</dbReference>
<dbReference type="Gene3D" id="2.40.50.140">
    <property type="entry name" value="Nucleic acid-binding proteins"/>
    <property type="match status" value="2"/>
</dbReference>
<dbReference type="Proteomes" id="UP000032366">
    <property type="component" value="Unassembled WGS sequence"/>
</dbReference>
<dbReference type="Pfam" id="PF17783">
    <property type="entry name" value="WHD_CvfB"/>
    <property type="match status" value="1"/>
</dbReference>
<protein>
    <recommendedName>
        <fullName evidence="2 3">Conserved virulence factor B</fullName>
    </recommendedName>
</protein>
<feature type="domain" description="Conserved virulence factor B third S1" evidence="7">
    <location>
        <begin position="154"/>
        <end position="221"/>
    </location>
</feature>
<gene>
    <name evidence="9" type="primary">cvfB</name>
    <name evidence="9" type="ORF">NCTC13832_01373</name>
    <name evidence="8" type="ORF">TP70_11430</name>
</gene>
<dbReference type="Gene3D" id="1.10.10.10">
    <property type="entry name" value="Winged helix-like DNA-binding domain superfamily/Winged helix DNA-binding domain"/>
    <property type="match status" value="1"/>
</dbReference>
<dbReference type="STRING" id="569857.TP70_11430"/>
<reference evidence="9 11" key="2">
    <citation type="submission" date="2018-06" db="EMBL/GenBank/DDBJ databases">
        <authorList>
            <consortium name="Pathogen Informatics"/>
            <person name="Doyle S."/>
        </authorList>
    </citation>
    <scope>NUCLEOTIDE SEQUENCE [LARGE SCALE GENOMIC DNA]</scope>
    <source>
        <strain evidence="9 11">NCTC13832</strain>
    </source>
</reference>
<dbReference type="Pfam" id="PF21191">
    <property type="entry name" value="CvfB_1st"/>
    <property type="match status" value="1"/>
</dbReference>
<evidence type="ECO:0000256" key="2">
    <source>
        <dbReference type="ARBA" id="ARBA00015480"/>
    </source>
</evidence>
<evidence type="ECO:0000259" key="5">
    <source>
        <dbReference type="Pfam" id="PF17783"/>
    </source>
</evidence>
<dbReference type="InterPro" id="IPR048587">
    <property type="entry name" value="CvfB_S1_3rd"/>
</dbReference>
<dbReference type="PIRSF" id="PIRSF012524">
    <property type="entry name" value="YitL_S1"/>
    <property type="match status" value="1"/>
</dbReference>
<evidence type="ECO:0000313" key="10">
    <source>
        <dbReference type="Proteomes" id="UP000032366"/>
    </source>
</evidence>
<accession>A0A0D6XLR4</accession>
<dbReference type="PANTHER" id="PTHR37296:SF1">
    <property type="entry name" value="CONSERVED VIRULENCE FACTOR B"/>
    <property type="match status" value="1"/>
</dbReference>
<feature type="domain" description="Conserved virulence factor B second S1" evidence="6">
    <location>
        <begin position="80"/>
        <end position="138"/>
    </location>
</feature>
<dbReference type="InterPro" id="IPR036388">
    <property type="entry name" value="WH-like_DNA-bd_sf"/>
</dbReference>
<sequence length="303" mass="34632">MSFKENEIVGTIEFLEVKALEGSTYILEGPNKEIVKLNQSEVNESDVLEIGESYSFFVYPNRSGDLFATQNMPDITVGRYDFVRVLSTDRDGARVDVGLPREVLIPWEDLPKLKSLWPEKGDEVLCTLRIDRDRQMFARLASETTVQQMFTPVHDDQFQNDMLTARPYRLLRVGTFLLTSGGHKIFVHESERQHEPRLGQQMSVRIIGHNDKGELNGSFLPLAHERLDDDGETIFQLLVEYDGILPFWDKSSPEAIKEVFNMSKGAFKRAIGHLYKQRIINIETGHITLTKKGWARAEDTSAK</sequence>
<dbReference type="InterPro" id="IPR012340">
    <property type="entry name" value="NA-bd_OB-fold"/>
</dbReference>
<dbReference type="InterPro" id="IPR039566">
    <property type="entry name" value="CvfB_S1_st"/>
</dbReference>
<dbReference type="OrthoDB" id="9801597at2"/>
<organism evidence="9 11">
    <name type="scientific">Staphylococcus microti</name>
    <dbReference type="NCBI Taxonomy" id="569857"/>
    <lineage>
        <taxon>Bacteria</taxon>
        <taxon>Bacillati</taxon>
        <taxon>Bacillota</taxon>
        <taxon>Bacilli</taxon>
        <taxon>Bacillales</taxon>
        <taxon>Staphylococcaceae</taxon>
        <taxon>Staphylococcus</taxon>
    </lineage>
</organism>
<evidence type="ECO:0000313" key="8">
    <source>
        <dbReference type="EMBL" id="KIX89764.1"/>
    </source>
</evidence>
<evidence type="ECO:0000313" key="9">
    <source>
        <dbReference type="EMBL" id="SUM57685.1"/>
    </source>
</evidence>
<evidence type="ECO:0000256" key="3">
    <source>
        <dbReference type="PIRNR" id="PIRNR012524"/>
    </source>
</evidence>
<dbReference type="RefSeq" id="WP_044361743.1">
    <property type="nucleotide sequence ID" value="NZ_JXWY01000175.1"/>
</dbReference>
<keyword evidence="10" id="KW-1185">Reference proteome</keyword>
<evidence type="ECO:0000259" key="7">
    <source>
        <dbReference type="Pfam" id="PF21543"/>
    </source>
</evidence>
<evidence type="ECO:0000259" key="4">
    <source>
        <dbReference type="Pfam" id="PF13509"/>
    </source>
</evidence>
<dbReference type="InterPro" id="IPR048588">
    <property type="entry name" value="CvfB_S1_2nd"/>
</dbReference>
<comment type="similarity">
    <text evidence="1 3">Belongs to the CvfB family.</text>
</comment>
<dbReference type="Pfam" id="PF21543">
    <property type="entry name" value="CvfB_2nd"/>
    <property type="match status" value="1"/>
</dbReference>
<evidence type="ECO:0000313" key="11">
    <source>
        <dbReference type="Proteomes" id="UP000254100"/>
    </source>
</evidence>
<reference evidence="8 10" key="1">
    <citation type="submission" date="2015-01" db="EMBL/GenBank/DDBJ databases">
        <authorList>
            <person name="Guo J."/>
        </authorList>
    </citation>
    <scope>NUCLEOTIDE SEQUENCE [LARGE SCALE GENOMIC DNA]</scope>
    <source>
        <strain evidence="8 10">DSM 22147</strain>
    </source>
</reference>
<dbReference type="AlphaFoldDB" id="A0A0D6XLR4"/>
<evidence type="ECO:0000256" key="1">
    <source>
        <dbReference type="ARBA" id="ARBA00007678"/>
    </source>
</evidence>
<feature type="domain" description="Conserved virulence factor B first S1" evidence="4">
    <location>
        <begin position="9"/>
        <end position="70"/>
    </location>
</feature>
<evidence type="ECO:0000259" key="6">
    <source>
        <dbReference type="Pfam" id="PF21191"/>
    </source>
</evidence>
<dbReference type="Pfam" id="PF13509">
    <property type="entry name" value="S1_2"/>
    <property type="match status" value="1"/>
</dbReference>
<dbReference type="Proteomes" id="UP000254100">
    <property type="component" value="Unassembled WGS sequence"/>
</dbReference>
<feature type="domain" description="Conserved virulence factor B-like winged helix" evidence="5">
    <location>
        <begin position="232"/>
        <end position="289"/>
    </location>
</feature>
<dbReference type="InterPro" id="IPR040764">
    <property type="entry name" value="CvfB_WH"/>
</dbReference>
<name>A0A0D6XLR4_9STAP</name>